<keyword evidence="1" id="KW-0472">Membrane</keyword>
<dbReference type="AlphaFoldDB" id="A0A501QC57"/>
<feature type="transmembrane region" description="Helical" evidence="1">
    <location>
        <begin position="254"/>
        <end position="273"/>
    </location>
</feature>
<dbReference type="Proteomes" id="UP000319175">
    <property type="component" value="Unassembled WGS sequence"/>
</dbReference>
<dbReference type="InterPro" id="IPR036938">
    <property type="entry name" value="PAP2/HPO_sf"/>
</dbReference>
<organism evidence="3 4">
    <name type="scientific">Flavobacterium microcysteis</name>
    <dbReference type="NCBI Taxonomy" id="2596891"/>
    <lineage>
        <taxon>Bacteria</taxon>
        <taxon>Pseudomonadati</taxon>
        <taxon>Bacteroidota</taxon>
        <taxon>Flavobacteriia</taxon>
        <taxon>Flavobacteriales</taxon>
        <taxon>Flavobacteriaceae</taxon>
        <taxon>Flavobacterium</taxon>
    </lineage>
</organism>
<accession>A0A501QC57</accession>
<evidence type="ECO:0000259" key="2">
    <source>
        <dbReference type="SMART" id="SM00014"/>
    </source>
</evidence>
<dbReference type="PANTHER" id="PTHR14969:SF13">
    <property type="entry name" value="AT30094P"/>
    <property type="match status" value="1"/>
</dbReference>
<keyword evidence="4" id="KW-1185">Reference proteome</keyword>
<dbReference type="PANTHER" id="PTHR14969">
    <property type="entry name" value="SPHINGOSINE-1-PHOSPHATE PHOSPHOHYDROLASE"/>
    <property type="match status" value="1"/>
</dbReference>
<reference evidence="3 4" key="1">
    <citation type="submission" date="2019-06" db="EMBL/GenBank/DDBJ databases">
        <title>Flavobacterium sp. MaA-Y11 from geoumgang.</title>
        <authorList>
            <person name="Jeong S."/>
        </authorList>
    </citation>
    <scope>NUCLEOTIDE SEQUENCE [LARGE SCALE GENOMIC DNA]</scope>
    <source>
        <strain evidence="3 4">MaA-Y11</strain>
    </source>
</reference>
<dbReference type="RefSeq" id="WP_140000432.1">
    <property type="nucleotide sequence ID" value="NZ_VFJE01000053.1"/>
</dbReference>
<name>A0A501QC57_9FLAO</name>
<dbReference type="OrthoDB" id="9801622at2"/>
<evidence type="ECO:0000256" key="1">
    <source>
        <dbReference type="SAM" id="Phobius"/>
    </source>
</evidence>
<dbReference type="Gene3D" id="1.20.144.10">
    <property type="entry name" value="Phosphatidic acid phosphatase type 2/haloperoxidase"/>
    <property type="match status" value="1"/>
</dbReference>
<feature type="domain" description="Phosphatidic acid phosphatase type 2/haloperoxidase" evidence="2">
    <location>
        <begin position="93"/>
        <end position="210"/>
    </location>
</feature>
<feature type="transmembrane region" description="Helical" evidence="1">
    <location>
        <begin position="228"/>
        <end position="248"/>
    </location>
</feature>
<keyword evidence="1" id="KW-1133">Transmembrane helix</keyword>
<proteinExistence type="predicted"/>
<feature type="transmembrane region" description="Helical" evidence="1">
    <location>
        <begin position="168"/>
        <end position="189"/>
    </location>
</feature>
<feature type="transmembrane region" description="Helical" evidence="1">
    <location>
        <begin position="67"/>
        <end position="86"/>
    </location>
</feature>
<gene>
    <name evidence="3" type="ORF">FJA49_07815</name>
</gene>
<keyword evidence="1" id="KW-0812">Transmembrane</keyword>
<dbReference type="InterPro" id="IPR000326">
    <property type="entry name" value="PAP2/HPO"/>
</dbReference>
<dbReference type="EMBL" id="VFJE01000053">
    <property type="protein sequence ID" value="TPD69805.1"/>
    <property type="molecule type" value="Genomic_DNA"/>
</dbReference>
<feature type="transmembrane region" description="Helical" evidence="1">
    <location>
        <begin position="12"/>
        <end position="32"/>
    </location>
</feature>
<dbReference type="SMART" id="SM00014">
    <property type="entry name" value="acidPPc"/>
    <property type="match status" value="1"/>
</dbReference>
<sequence length="277" mass="31493">MDTNVINNYSRLKATLFLLPLFLLAAIALFLYSQNALCVEGYIQIQKNSFFFINQHLGQFPSLQYNLTQFGDALVFLSFLSIFIVYAPKIWEALLSGSLVSLLFCSFLKKIFAIPRPPVVFDNESFTIVGKRLSGCTSLPSGHSITIFTILTVLLFSFLPQRLKYKTLWCLAILIMGLLFAFTRVGVGAHYPLDVIAGCILGYIFGLTGIFISRNYKIWGWIGNKKYYPVFILLFLACCILLVCRIINENLMIFYMAFVSLAISLYKIIYAYVKDKK</sequence>
<dbReference type="Pfam" id="PF01569">
    <property type="entry name" value="PAP2"/>
    <property type="match status" value="1"/>
</dbReference>
<dbReference type="CDD" id="cd01610">
    <property type="entry name" value="PAP2_like"/>
    <property type="match status" value="1"/>
</dbReference>
<evidence type="ECO:0000313" key="4">
    <source>
        <dbReference type="Proteomes" id="UP000319175"/>
    </source>
</evidence>
<feature type="transmembrane region" description="Helical" evidence="1">
    <location>
        <begin position="141"/>
        <end position="159"/>
    </location>
</feature>
<protein>
    <submittedName>
        <fullName evidence="3">Phosphatase PAP2 family protein</fullName>
    </submittedName>
</protein>
<feature type="transmembrane region" description="Helical" evidence="1">
    <location>
        <begin position="195"/>
        <end position="216"/>
    </location>
</feature>
<dbReference type="SUPFAM" id="SSF48317">
    <property type="entry name" value="Acid phosphatase/Vanadium-dependent haloperoxidase"/>
    <property type="match status" value="1"/>
</dbReference>
<evidence type="ECO:0000313" key="3">
    <source>
        <dbReference type="EMBL" id="TPD69805.1"/>
    </source>
</evidence>
<comment type="caution">
    <text evidence="3">The sequence shown here is derived from an EMBL/GenBank/DDBJ whole genome shotgun (WGS) entry which is preliminary data.</text>
</comment>